<dbReference type="PANTHER" id="PTHR21164">
    <property type="entry name" value="CHORISMATE MUTASE"/>
    <property type="match status" value="1"/>
</dbReference>
<comment type="catalytic activity">
    <reaction evidence="3">
        <text>chorismate = prephenate</text>
        <dbReference type="Rhea" id="RHEA:13897"/>
        <dbReference type="ChEBI" id="CHEBI:29748"/>
        <dbReference type="ChEBI" id="CHEBI:29934"/>
        <dbReference type="EC" id="5.4.99.5"/>
    </reaction>
</comment>
<dbReference type="NCBIfam" id="TIGR01796">
    <property type="entry name" value="CM_mono_aroH"/>
    <property type="match status" value="1"/>
</dbReference>
<keyword evidence="6" id="KW-1185">Reference proteome</keyword>
<dbReference type="OrthoDB" id="9802232at2"/>
<dbReference type="InterPro" id="IPR008243">
    <property type="entry name" value="Chorismate_mutase_AroH"/>
</dbReference>
<dbReference type="PANTHER" id="PTHR21164:SF0">
    <property type="entry name" value="CHORISMATE MUTASE AROH"/>
    <property type="match status" value="1"/>
</dbReference>
<dbReference type="CDD" id="cd02185">
    <property type="entry name" value="AroH"/>
    <property type="match status" value="1"/>
</dbReference>
<keyword evidence="3" id="KW-0413">Isomerase</keyword>
<dbReference type="InterPro" id="IPR035959">
    <property type="entry name" value="RutC-like_sf"/>
</dbReference>
<dbReference type="GO" id="GO:0009073">
    <property type="term" value="P:aromatic amino acid family biosynthetic process"/>
    <property type="evidence" value="ECO:0007669"/>
    <property type="project" value="UniProtKB-UniRule"/>
</dbReference>
<dbReference type="GO" id="GO:0046417">
    <property type="term" value="P:chorismate metabolic process"/>
    <property type="evidence" value="ECO:0007669"/>
    <property type="project" value="TreeGrafter"/>
</dbReference>
<reference evidence="6" key="1">
    <citation type="submission" date="2016-10" db="EMBL/GenBank/DDBJ databases">
        <authorList>
            <person name="Varghese N."/>
            <person name="Submissions S."/>
        </authorList>
    </citation>
    <scope>NUCLEOTIDE SEQUENCE [LARGE SCALE GENOMIC DNA]</scope>
    <source>
        <strain evidence="6">IBRC-M 10655</strain>
    </source>
</reference>
<dbReference type="Pfam" id="PF07736">
    <property type="entry name" value="CM_1"/>
    <property type="match status" value="1"/>
</dbReference>
<dbReference type="Gene3D" id="3.30.1330.40">
    <property type="entry name" value="RutC-like"/>
    <property type="match status" value="1"/>
</dbReference>
<evidence type="ECO:0000313" key="6">
    <source>
        <dbReference type="Proteomes" id="UP000199651"/>
    </source>
</evidence>
<dbReference type="GO" id="GO:0008652">
    <property type="term" value="P:amino acid biosynthetic process"/>
    <property type="evidence" value="ECO:0007669"/>
    <property type="project" value="UniProtKB-UniRule"/>
</dbReference>
<feature type="binding site" evidence="2">
    <location>
        <position position="90"/>
    </location>
    <ligand>
        <name>prephenate</name>
        <dbReference type="ChEBI" id="CHEBI:29934"/>
    </ligand>
</feature>
<dbReference type="STRING" id="504798.SAMN05421871_10774"/>
<evidence type="ECO:0000256" key="3">
    <source>
        <dbReference type="PROSITE-ProRule" id="PRU00514"/>
    </source>
</evidence>
<evidence type="ECO:0000313" key="5">
    <source>
        <dbReference type="EMBL" id="SDP85172.1"/>
    </source>
</evidence>
<evidence type="ECO:0000256" key="4">
    <source>
        <dbReference type="SAM" id="MobiDB-lite"/>
    </source>
</evidence>
<accession>A0A1H0W375</accession>
<protein>
    <recommendedName>
        <fullName evidence="1 3">chorismate mutase</fullName>
        <ecNumber evidence="1 3">5.4.99.5</ecNumber>
    </recommendedName>
</protein>
<evidence type="ECO:0000256" key="1">
    <source>
        <dbReference type="NCBIfam" id="TIGR01796"/>
    </source>
</evidence>
<proteinExistence type="predicted"/>
<name>A0A1H0W375_9PSEU</name>
<feature type="region of interest" description="Disordered" evidence="4">
    <location>
        <begin position="118"/>
        <end position="139"/>
    </location>
</feature>
<sequence length="139" mass="14734">MTAVRAIRGAIQVDRDEASLIVADTGTLLVEIMGRNGLVADDIISLFFTMTPDLASGFPAVAARELGLVDVPLMCATEIAVPNALSRVVRVLAHVNTDLSRGDVEHVYLRGAGRLRPDLAAGPRQSRQRQSRGGSSLSA</sequence>
<dbReference type="GO" id="GO:0004106">
    <property type="term" value="F:chorismate mutase activity"/>
    <property type="evidence" value="ECO:0007669"/>
    <property type="project" value="UniProtKB-UniRule"/>
</dbReference>
<dbReference type="Proteomes" id="UP000199651">
    <property type="component" value="Unassembled WGS sequence"/>
</dbReference>
<dbReference type="PIRSF" id="PIRSF005965">
    <property type="entry name" value="Chor_mut_AroH"/>
    <property type="match status" value="1"/>
</dbReference>
<dbReference type="PROSITE" id="PS51167">
    <property type="entry name" value="CHORISMATE_MUT_1"/>
    <property type="match status" value="1"/>
</dbReference>
<gene>
    <name evidence="5" type="ORF">SAMN05192558_11774</name>
</gene>
<feature type="binding site" evidence="2">
    <location>
        <position position="8"/>
    </location>
    <ligand>
        <name>prephenate</name>
        <dbReference type="ChEBI" id="CHEBI:29934"/>
    </ligand>
</feature>
<keyword evidence="2 3" id="KW-0057">Aromatic amino acid biosynthesis</keyword>
<dbReference type="EMBL" id="FNJB01000017">
    <property type="protein sequence ID" value="SDP85172.1"/>
    <property type="molecule type" value="Genomic_DNA"/>
</dbReference>
<feature type="binding site" evidence="2">
    <location>
        <position position="108"/>
    </location>
    <ligand>
        <name>prephenate</name>
        <dbReference type="ChEBI" id="CHEBI:29934"/>
    </ligand>
</feature>
<dbReference type="SUPFAM" id="SSF55298">
    <property type="entry name" value="YjgF-like"/>
    <property type="match status" value="1"/>
</dbReference>
<organism evidence="5 6">
    <name type="scientific">Actinokineospora alba</name>
    <dbReference type="NCBI Taxonomy" id="504798"/>
    <lineage>
        <taxon>Bacteria</taxon>
        <taxon>Bacillati</taxon>
        <taxon>Actinomycetota</taxon>
        <taxon>Actinomycetes</taxon>
        <taxon>Pseudonocardiales</taxon>
        <taxon>Pseudonocardiaceae</taxon>
        <taxon>Actinokineospora</taxon>
    </lineage>
</organism>
<dbReference type="EC" id="5.4.99.5" evidence="1 3"/>
<evidence type="ECO:0000256" key="2">
    <source>
        <dbReference type="PIRSR" id="PIRSR005965-1"/>
    </source>
</evidence>
<dbReference type="AlphaFoldDB" id="A0A1H0W375"/>
<keyword evidence="2 3" id="KW-0028">Amino-acid biosynthesis</keyword>